<keyword evidence="2" id="KW-1185">Reference proteome</keyword>
<comment type="caution">
    <text evidence="1">The sequence shown here is derived from an EMBL/GenBank/DDBJ whole genome shotgun (WGS) entry which is preliminary data.</text>
</comment>
<sequence>MDVLKSFRGRSESLYGDHSMPLDFGSLACNAASCPFSEVFRNGWPNKAVLDETLCGTNAWMGESKILQSEVSLIVKPDKERTTADESKCATSPAYIRGTKSGTGVA</sequence>
<dbReference type="EMBL" id="BMAW01016227">
    <property type="protein sequence ID" value="GFT47985.1"/>
    <property type="molecule type" value="Genomic_DNA"/>
</dbReference>
<reference evidence="1" key="1">
    <citation type="submission" date="2020-08" db="EMBL/GenBank/DDBJ databases">
        <title>Multicomponent nature underlies the extraordinary mechanical properties of spider dragline silk.</title>
        <authorList>
            <person name="Kono N."/>
            <person name="Nakamura H."/>
            <person name="Mori M."/>
            <person name="Yoshida Y."/>
            <person name="Ohtoshi R."/>
            <person name="Malay A.D."/>
            <person name="Moran D.A.P."/>
            <person name="Tomita M."/>
            <person name="Numata K."/>
            <person name="Arakawa K."/>
        </authorList>
    </citation>
    <scope>NUCLEOTIDE SEQUENCE</scope>
</reference>
<evidence type="ECO:0000313" key="1">
    <source>
        <dbReference type="EMBL" id="GFT47985.1"/>
    </source>
</evidence>
<organism evidence="1 2">
    <name type="scientific">Nephila pilipes</name>
    <name type="common">Giant wood spider</name>
    <name type="synonym">Nephila maculata</name>
    <dbReference type="NCBI Taxonomy" id="299642"/>
    <lineage>
        <taxon>Eukaryota</taxon>
        <taxon>Metazoa</taxon>
        <taxon>Ecdysozoa</taxon>
        <taxon>Arthropoda</taxon>
        <taxon>Chelicerata</taxon>
        <taxon>Arachnida</taxon>
        <taxon>Araneae</taxon>
        <taxon>Araneomorphae</taxon>
        <taxon>Entelegynae</taxon>
        <taxon>Araneoidea</taxon>
        <taxon>Nephilidae</taxon>
        <taxon>Nephila</taxon>
    </lineage>
</organism>
<name>A0A8X6P2I7_NEPPI</name>
<dbReference type="Proteomes" id="UP000887013">
    <property type="component" value="Unassembled WGS sequence"/>
</dbReference>
<evidence type="ECO:0000313" key="2">
    <source>
        <dbReference type="Proteomes" id="UP000887013"/>
    </source>
</evidence>
<proteinExistence type="predicted"/>
<protein>
    <submittedName>
        <fullName evidence="1">Uncharacterized protein</fullName>
    </submittedName>
</protein>
<gene>
    <name evidence="1" type="ORF">NPIL_217931</name>
</gene>
<dbReference type="OrthoDB" id="10291827at2759"/>
<accession>A0A8X6P2I7</accession>
<dbReference type="AlphaFoldDB" id="A0A8X6P2I7"/>